<dbReference type="Gene3D" id="2.170.190.11">
    <property type="entry name" value="Molybdopterin biosynthesis moea protein, domain 3"/>
    <property type="match status" value="1"/>
</dbReference>
<name>A0A6I3S6K1_9BURK</name>
<dbReference type="Gene3D" id="2.40.340.10">
    <property type="entry name" value="MoeA, C-terminal, domain IV"/>
    <property type="match status" value="1"/>
</dbReference>
<comment type="function">
    <text evidence="1 4">Catalyzes the insertion of molybdate into adenylated molybdopterin with the concomitant release of AMP.</text>
</comment>
<evidence type="ECO:0000256" key="3">
    <source>
        <dbReference type="ARBA" id="ARBA00047317"/>
    </source>
</evidence>
<dbReference type="AlphaFoldDB" id="A0A6I3S6K1"/>
<sequence>MNGCFVLYPFELGETLTKRINVGVSTDNSFGCELAEDVVCMEDIPPYDVSLRDGWAISTTEGNHTLVGEPVKNGEQPALLQKNGSRWINTGGFLPLAADAVVSDSDPQAPDFAADVYPYENVLPRGTEWTKGSLILKKGTVLGAGAQALLFEAGIENIRVWKRPSAAILATGHEIAEAGALSSAGRHSSNAVYLMNLLSGLGLTDTAIFYAKDEADSIADRLEVLAQSFDFIITVGGTGQGKSDMLRLALKRAGAKQSEDQTKLSSSLPFVCANLKGAVLFGLPGNPLGFVNIVQRVVLPVIWQSFRTDPFFVRRQKVFMGFDYEGKAGDICVQLAPFEGRVIALPVQKGSGRSSAFRDAAAAIPNPQGRRIEAGEAVEAQLFFNGLLS</sequence>
<comment type="similarity">
    <text evidence="2 4">Belongs to the MoeA family.</text>
</comment>
<dbReference type="Pfam" id="PF00994">
    <property type="entry name" value="MoCF_biosynth"/>
    <property type="match status" value="1"/>
</dbReference>
<comment type="caution">
    <text evidence="6">The sequence shown here is derived from an EMBL/GenBank/DDBJ whole genome shotgun (WGS) entry which is preliminary data.</text>
</comment>
<gene>
    <name evidence="6" type="ORF">GMD42_03260</name>
</gene>
<reference evidence="6 7" key="1">
    <citation type="journal article" date="2019" name="Nat. Med.">
        <title>A library of human gut bacterial isolates paired with longitudinal multiomics data enables mechanistic microbiome research.</title>
        <authorList>
            <person name="Poyet M."/>
            <person name="Groussin M."/>
            <person name="Gibbons S.M."/>
            <person name="Avila-Pacheco J."/>
            <person name="Jiang X."/>
            <person name="Kearney S.M."/>
            <person name="Perrotta A.R."/>
            <person name="Berdy B."/>
            <person name="Zhao S."/>
            <person name="Lieberman T.D."/>
            <person name="Swanson P.K."/>
            <person name="Smith M."/>
            <person name="Roesemann S."/>
            <person name="Alexander J.E."/>
            <person name="Rich S.A."/>
            <person name="Livny J."/>
            <person name="Vlamakis H."/>
            <person name="Clish C."/>
            <person name="Bullock K."/>
            <person name="Deik A."/>
            <person name="Scott J."/>
            <person name="Pierce K.A."/>
            <person name="Xavier R.J."/>
            <person name="Alm E.J."/>
        </authorList>
    </citation>
    <scope>NUCLEOTIDE SEQUENCE [LARGE SCALE GENOMIC DNA]</scope>
    <source>
        <strain evidence="6 7">BIOML-A2</strain>
    </source>
</reference>
<dbReference type="SUPFAM" id="SSF53218">
    <property type="entry name" value="Molybdenum cofactor biosynthesis proteins"/>
    <property type="match status" value="1"/>
</dbReference>
<dbReference type="Gene3D" id="3.40.980.10">
    <property type="entry name" value="MoaB/Mog-like domain"/>
    <property type="match status" value="1"/>
</dbReference>
<dbReference type="GeneID" id="43349272"/>
<dbReference type="Pfam" id="PF03453">
    <property type="entry name" value="MoeA_N"/>
    <property type="match status" value="1"/>
</dbReference>
<keyword evidence="4" id="KW-0501">Molybdenum cofactor biosynthesis</keyword>
<organism evidence="6 7">
    <name type="scientific">Parasutterella excrementihominis</name>
    <dbReference type="NCBI Taxonomy" id="487175"/>
    <lineage>
        <taxon>Bacteria</taxon>
        <taxon>Pseudomonadati</taxon>
        <taxon>Pseudomonadota</taxon>
        <taxon>Betaproteobacteria</taxon>
        <taxon>Burkholderiales</taxon>
        <taxon>Sutterellaceae</taxon>
        <taxon>Parasutterella</taxon>
    </lineage>
</organism>
<dbReference type="Proteomes" id="UP000462362">
    <property type="component" value="Unassembled WGS sequence"/>
</dbReference>
<dbReference type="PANTHER" id="PTHR10192">
    <property type="entry name" value="MOLYBDOPTERIN BIOSYNTHESIS PROTEIN"/>
    <property type="match status" value="1"/>
</dbReference>
<keyword evidence="4" id="KW-0500">Molybdenum</keyword>
<dbReference type="InterPro" id="IPR005110">
    <property type="entry name" value="MoeA_linker/N"/>
</dbReference>
<evidence type="ECO:0000256" key="2">
    <source>
        <dbReference type="ARBA" id="ARBA00010763"/>
    </source>
</evidence>
<evidence type="ECO:0000313" key="6">
    <source>
        <dbReference type="EMBL" id="MTU42655.1"/>
    </source>
</evidence>
<keyword evidence="4" id="KW-0808">Transferase</keyword>
<evidence type="ECO:0000259" key="5">
    <source>
        <dbReference type="SMART" id="SM00852"/>
    </source>
</evidence>
<dbReference type="GO" id="GO:0005829">
    <property type="term" value="C:cytosol"/>
    <property type="evidence" value="ECO:0007669"/>
    <property type="project" value="TreeGrafter"/>
</dbReference>
<dbReference type="InterPro" id="IPR001453">
    <property type="entry name" value="MoaB/Mog_dom"/>
</dbReference>
<comment type="pathway">
    <text evidence="4">Cofactor biosynthesis; molybdopterin biosynthesis.</text>
</comment>
<accession>A0A6I3S6K1</accession>
<dbReference type="SUPFAM" id="SSF63867">
    <property type="entry name" value="MoeA C-terminal domain-like"/>
    <property type="match status" value="1"/>
</dbReference>
<comment type="catalytic activity">
    <reaction evidence="3">
        <text>adenylyl-molybdopterin + molybdate = Mo-molybdopterin + AMP + H(+)</text>
        <dbReference type="Rhea" id="RHEA:35047"/>
        <dbReference type="ChEBI" id="CHEBI:15378"/>
        <dbReference type="ChEBI" id="CHEBI:36264"/>
        <dbReference type="ChEBI" id="CHEBI:62727"/>
        <dbReference type="ChEBI" id="CHEBI:71302"/>
        <dbReference type="ChEBI" id="CHEBI:456215"/>
        <dbReference type="EC" id="2.10.1.1"/>
    </reaction>
</comment>
<dbReference type="UniPathway" id="UPA00344"/>
<proteinExistence type="inferred from homology"/>
<dbReference type="SMART" id="SM00852">
    <property type="entry name" value="MoCF_biosynth"/>
    <property type="match status" value="1"/>
</dbReference>
<dbReference type="GO" id="GO:0046872">
    <property type="term" value="F:metal ion binding"/>
    <property type="evidence" value="ECO:0007669"/>
    <property type="project" value="UniProtKB-UniRule"/>
</dbReference>
<dbReference type="InterPro" id="IPR038987">
    <property type="entry name" value="MoeA-like"/>
</dbReference>
<dbReference type="GO" id="GO:0061599">
    <property type="term" value="F:molybdopterin molybdotransferase activity"/>
    <property type="evidence" value="ECO:0007669"/>
    <property type="project" value="UniProtKB-UniRule"/>
</dbReference>
<dbReference type="EMBL" id="WNCL01000006">
    <property type="protein sequence ID" value="MTU42655.1"/>
    <property type="molecule type" value="Genomic_DNA"/>
</dbReference>
<feature type="domain" description="MoaB/Mog" evidence="5">
    <location>
        <begin position="167"/>
        <end position="304"/>
    </location>
</feature>
<dbReference type="SUPFAM" id="SSF63882">
    <property type="entry name" value="MoeA N-terminal region -like"/>
    <property type="match status" value="1"/>
</dbReference>
<dbReference type="RefSeq" id="WP_008810487.1">
    <property type="nucleotide sequence ID" value="NZ_CAJUON010000003.1"/>
</dbReference>
<keyword evidence="4" id="KW-0479">Metal-binding</keyword>
<dbReference type="InterPro" id="IPR036135">
    <property type="entry name" value="MoeA_linker/N_sf"/>
</dbReference>
<dbReference type="InterPro" id="IPR036425">
    <property type="entry name" value="MoaB/Mog-like_dom_sf"/>
</dbReference>
<dbReference type="InterPro" id="IPR036688">
    <property type="entry name" value="MoeA_C_domain_IV_sf"/>
</dbReference>
<evidence type="ECO:0000256" key="1">
    <source>
        <dbReference type="ARBA" id="ARBA00002901"/>
    </source>
</evidence>
<dbReference type="GO" id="GO:0006777">
    <property type="term" value="P:Mo-molybdopterin cofactor biosynthetic process"/>
    <property type="evidence" value="ECO:0007669"/>
    <property type="project" value="UniProtKB-UniRule"/>
</dbReference>
<protein>
    <recommendedName>
        <fullName evidence="4">Molybdopterin molybdenumtransferase</fullName>
        <ecNumber evidence="4">2.10.1.1</ecNumber>
    </recommendedName>
</protein>
<keyword evidence="4" id="KW-0460">Magnesium</keyword>
<dbReference type="EC" id="2.10.1.1" evidence="4"/>
<evidence type="ECO:0000256" key="4">
    <source>
        <dbReference type="RuleBase" id="RU365090"/>
    </source>
</evidence>
<dbReference type="PANTHER" id="PTHR10192:SF5">
    <property type="entry name" value="GEPHYRIN"/>
    <property type="match status" value="1"/>
</dbReference>
<evidence type="ECO:0000313" key="7">
    <source>
        <dbReference type="Proteomes" id="UP000462362"/>
    </source>
</evidence>
<dbReference type="Gene3D" id="3.90.105.10">
    <property type="entry name" value="Molybdopterin biosynthesis moea protein, domain 2"/>
    <property type="match status" value="1"/>
</dbReference>
<comment type="cofactor">
    <cofactor evidence="4">
        <name>Mg(2+)</name>
        <dbReference type="ChEBI" id="CHEBI:18420"/>
    </cofactor>
</comment>